<dbReference type="AlphaFoldDB" id="A0A8J5ZSQ9"/>
<dbReference type="EMBL" id="JAGFMF010012211">
    <property type="protein sequence ID" value="KAG8505892.1"/>
    <property type="molecule type" value="Genomic_DNA"/>
</dbReference>
<feature type="non-terminal residue" evidence="1">
    <location>
        <position position="1"/>
    </location>
</feature>
<evidence type="ECO:0000313" key="1">
    <source>
        <dbReference type="EMBL" id="KAG8505892.1"/>
    </source>
</evidence>
<reference evidence="1" key="1">
    <citation type="journal article" date="2021" name="Evol. Appl.">
        <title>The genome of the Pyrenean desman and the effects of bottlenecks and inbreeding on the genomic landscape of an endangered species.</title>
        <authorList>
            <person name="Escoda L."/>
            <person name="Castresana J."/>
        </authorList>
    </citation>
    <scope>NUCLEOTIDE SEQUENCE</scope>
    <source>
        <strain evidence="1">IBE-C5619</strain>
    </source>
</reference>
<dbReference type="GO" id="GO:0043014">
    <property type="term" value="F:alpha-tubulin binding"/>
    <property type="evidence" value="ECO:0007669"/>
    <property type="project" value="TreeGrafter"/>
</dbReference>
<dbReference type="InterPro" id="IPR028195">
    <property type="entry name" value="SPMIP6"/>
</dbReference>
<dbReference type="Proteomes" id="UP000700334">
    <property type="component" value="Unassembled WGS sequence"/>
</dbReference>
<dbReference type="OrthoDB" id="9820464at2759"/>
<name>A0A8J5ZSQ9_GALPY</name>
<organism evidence="1 2">
    <name type="scientific">Galemys pyrenaicus</name>
    <name type="common">Iberian desman</name>
    <name type="synonym">Pyrenean desman</name>
    <dbReference type="NCBI Taxonomy" id="202257"/>
    <lineage>
        <taxon>Eukaryota</taxon>
        <taxon>Metazoa</taxon>
        <taxon>Chordata</taxon>
        <taxon>Craniata</taxon>
        <taxon>Vertebrata</taxon>
        <taxon>Euteleostomi</taxon>
        <taxon>Mammalia</taxon>
        <taxon>Eutheria</taxon>
        <taxon>Laurasiatheria</taxon>
        <taxon>Eulipotyphla</taxon>
        <taxon>Talpidae</taxon>
        <taxon>Galemys</taxon>
    </lineage>
</organism>
<keyword evidence="2" id="KW-1185">Reference proteome</keyword>
<accession>A0A8J5ZSQ9</accession>
<dbReference type="GO" id="GO:0048471">
    <property type="term" value="C:perinuclear region of cytoplasm"/>
    <property type="evidence" value="ECO:0007669"/>
    <property type="project" value="TreeGrafter"/>
</dbReference>
<dbReference type="Pfam" id="PF15181">
    <property type="entry name" value="SMRP1"/>
    <property type="match status" value="1"/>
</dbReference>
<dbReference type="GO" id="GO:0002177">
    <property type="term" value="C:manchette"/>
    <property type="evidence" value="ECO:0007669"/>
    <property type="project" value="TreeGrafter"/>
</dbReference>
<protein>
    <submittedName>
        <fullName evidence="1">Spermatid-specific manchette-related protein 1</fullName>
    </submittedName>
</protein>
<proteinExistence type="predicted"/>
<comment type="caution">
    <text evidence="1">The sequence shown here is derived from an EMBL/GenBank/DDBJ whole genome shotgun (WGS) entry which is preliminary data.</text>
</comment>
<evidence type="ECO:0000313" key="2">
    <source>
        <dbReference type="Proteomes" id="UP000700334"/>
    </source>
</evidence>
<gene>
    <name evidence="1" type="ORF">J0S82_016675</name>
</gene>
<dbReference type="PANTHER" id="PTHR35664">
    <property type="entry name" value="SPERMATID-SPECIFIC MANCHETTE-RELATED PROTEIN 1"/>
    <property type="match status" value="1"/>
</dbReference>
<sequence length="292" mass="33547">TKTPISTYTDSYRAPTSIKEVYKDPPLWAWEANKFVTRGLSQTMQRHVDPEALQKMVKCAVQDYSYKGSVPGHPYLPEKYWLSQLEDRCNPYYLCSDQYNTWRTGPYYCNGWNNKYTTCLPRLPKEAGMETAVRGMPLECPPKPERLNAYERDVVVNMLNSLSRKQQLPQLTSRCGCLDPLQGRLPLQGYESPCSGRHYCLRGMDYSVTGAPCAERRQQRALCAQPTVRSVSPCEHRPGMQCAVITPPLSYYPCPNLRWDTSHFKRTGGAQRNNYVVHPEFVSETYPDYHCC</sequence>
<dbReference type="PANTHER" id="PTHR35664:SF1">
    <property type="entry name" value="SPERMATID-SPECIFIC MANCHETTE-RELATED PROTEIN 1"/>
    <property type="match status" value="1"/>
</dbReference>